<keyword evidence="2" id="KW-1133">Transmembrane helix</keyword>
<reference evidence="4" key="1">
    <citation type="journal article" date="2019" name="Int. J. Syst. Evol. Microbiol.">
        <title>The Global Catalogue of Microorganisms (GCM) 10K type strain sequencing project: providing services to taxonomists for standard genome sequencing and annotation.</title>
        <authorList>
            <consortium name="The Broad Institute Genomics Platform"/>
            <consortium name="The Broad Institute Genome Sequencing Center for Infectious Disease"/>
            <person name="Wu L."/>
            <person name="Ma J."/>
        </authorList>
    </citation>
    <scope>NUCLEOTIDE SEQUENCE [LARGE SCALE GENOMIC DNA]</scope>
    <source>
        <strain evidence="4">JCM 17986</strain>
    </source>
</reference>
<organism evidence="3 4">
    <name type="scientific">Yinghuangia aomiensis</name>
    <dbReference type="NCBI Taxonomy" id="676205"/>
    <lineage>
        <taxon>Bacteria</taxon>
        <taxon>Bacillati</taxon>
        <taxon>Actinomycetota</taxon>
        <taxon>Actinomycetes</taxon>
        <taxon>Kitasatosporales</taxon>
        <taxon>Streptomycetaceae</taxon>
        <taxon>Yinghuangia</taxon>
    </lineage>
</organism>
<protein>
    <submittedName>
        <fullName evidence="3">DUF5336 domain-containing protein</fullName>
    </submittedName>
</protein>
<sequence>MLPRSENTRAHDVPTATRGESVNQKGLTRGDGLVFLCVALIFGFSFAPYYKAVQSSSRGTNFAGGSSSDSDSGGDDSHSFNAWAQTHWPLMAVVILLPLLAFVALVLHRYMQNAEHRPVGGLTLRQWATAMGVVAAWAALWSLGGNAFGVADDALKSVSIESEHGFGAFVILPFTLLMAVLLLIMDRVPALSYPLFVAAPQYPPGYVPMQPNYGTGMYPQPAPPGMPPTGMQSVPPGTPIAHMPPPVTPAAGVPAAAPAPAPAVASAPPAAASSAPAGEFEQFWLAVPEARPLLPVGGLDKTPVATLVPGTWYLAVEAAGDGLVVEADGTRGVLWNTAGIQRGE</sequence>
<feature type="compositionally biased region" description="Basic and acidic residues" evidence="1">
    <location>
        <begin position="1"/>
        <end position="12"/>
    </location>
</feature>
<feature type="transmembrane region" description="Helical" evidence="2">
    <location>
        <begin position="33"/>
        <end position="50"/>
    </location>
</feature>
<feature type="transmembrane region" description="Helical" evidence="2">
    <location>
        <begin position="127"/>
        <end position="144"/>
    </location>
</feature>
<gene>
    <name evidence="3" type="ORF">GCM10023205_03230</name>
</gene>
<dbReference type="EMBL" id="BAABHS010000001">
    <property type="protein sequence ID" value="GAA4946741.1"/>
    <property type="molecule type" value="Genomic_DNA"/>
</dbReference>
<feature type="region of interest" description="Disordered" evidence="1">
    <location>
        <begin position="1"/>
        <end position="23"/>
    </location>
</feature>
<proteinExistence type="predicted"/>
<evidence type="ECO:0000313" key="3">
    <source>
        <dbReference type="EMBL" id="GAA4946741.1"/>
    </source>
</evidence>
<feature type="transmembrane region" description="Helical" evidence="2">
    <location>
        <begin position="164"/>
        <end position="184"/>
    </location>
</feature>
<feature type="transmembrane region" description="Helical" evidence="2">
    <location>
        <begin position="88"/>
        <end position="107"/>
    </location>
</feature>
<keyword evidence="4" id="KW-1185">Reference proteome</keyword>
<comment type="caution">
    <text evidence="3">The sequence shown here is derived from an EMBL/GenBank/DDBJ whole genome shotgun (WGS) entry which is preliminary data.</text>
</comment>
<accession>A0ABP9GSQ7</accession>
<evidence type="ECO:0000313" key="4">
    <source>
        <dbReference type="Proteomes" id="UP001500466"/>
    </source>
</evidence>
<keyword evidence="2" id="KW-0472">Membrane</keyword>
<name>A0ABP9GSQ7_9ACTN</name>
<keyword evidence="2" id="KW-0812">Transmembrane</keyword>
<evidence type="ECO:0000256" key="2">
    <source>
        <dbReference type="SAM" id="Phobius"/>
    </source>
</evidence>
<evidence type="ECO:0000256" key="1">
    <source>
        <dbReference type="SAM" id="MobiDB-lite"/>
    </source>
</evidence>
<dbReference type="Proteomes" id="UP001500466">
    <property type="component" value="Unassembled WGS sequence"/>
</dbReference>